<comment type="caution">
    <text evidence="3">The sequence shown here is derived from an EMBL/GenBank/DDBJ whole genome shotgun (WGS) entry which is preliminary data.</text>
</comment>
<evidence type="ECO:0000313" key="3">
    <source>
        <dbReference type="EMBL" id="MBV7272179.1"/>
    </source>
</evidence>
<reference evidence="3" key="1">
    <citation type="submission" date="2020-12" db="EMBL/GenBank/DDBJ databases">
        <title>Clostridium thailandense sp. nov., a novel acetogenic bacterium isolated from peat land soil in Thailand.</title>
        <authorList>
            <person name="Chaikitkaew S."/>
            <person name="Birkeland N.K."/>
        </authorList>
    </citation>
    <scope>NUCLEOTIDE SEQUENCE</scope>
    <source>
        <strain evidence="3">PL3</strain>
    </source>
</reference>
<dbReference type="RefSeq" id="WP_218319212.1">
    <property type="nucleotide sequence ID" value="NZ_JAEEGC010000019.1"/>
</dbReference>
<dbReference type="PANTHER" id="PTHR12147">
    <property type="entry name" value="METALLOPEPTIDASE M28 FAMILY MEMBER"/>
    <property type="match status" value="1"/>
</dbReference>
<feature type="domain" description="Peptidase M28" evidence="2">
    <location>
        <begin position="214"/>
        <end position="405"/>
    </location>
</feature>
<keyword evidence="1" id="KW-0472">Membrane</keyword>
<keyword evidence="1" id="KW-1133">Transmembrane helix</keyword>
<evidence type="ECO:0000259" key="2">
    <source>
        <dbReference type="Pfam" id="PF04389"/>
    </source>
</evidence>
<sequence length="449" mass="51223">MKKYISYLLLITSFILLGFSFNLYLKIHSFNHDSVKKNIDYLSSDAFKGRLAGSLENAEIAMYIKDSFKNNNLKPYNDSYFQSFQTIYPHKVSGTPYLNVTDKNGFLIREFKYGIDFKEDLLNFRKNTLSFNRNDKINLLNGHIQVKKDNDFFLFYTPENSELNFRSSFISTSPYSMYIMITKSTFNELNSYIGKDYNINCFIPFESKQASLNNVTAYIEGKDPKAPPIVLSAHFDHIGSDLSAKVYNGALDNASGVSFIIEMSKYINSIGKPDRNILFVGFNAEELGCLGSKAFADKYKNNLNGSRIFNFDMVGGSKSVPLYIMGGRQDTKDSPLIKEISAVCAKSKINFNYLFEDASDHEYFRKQNIDAVTLCDADSSRIHTPDDKPTFIDTSSIDRCFKVISPEIIKYGFGKNLFILYNTELLFTSLFCTLLALILLYQNKNKKDI</sequence>
<protein>
    <submittedName>
        <fullName evidence="3">M28 family peptidase</fullName>
    </submittedName>
</protein>
<evidence type="ECO:0000313" key="4">
    <source>
        <dbReference type="Proteomes" id="UP000694308"/>
    </source>
</evidence>
<feature type="transmembrane region" description="Helical" evidence="1">
    <location>
        <begin position="7"/>
        <end position="25"/>
    </location>
</feature>
<dbReference type="InterPro" id="IPR045175">
    <property type="entry name" value="M28_fam"/>
</dbReference>
<name>A0A949X1H7_9CLOT</name>
<dbReference type="Proteomes" id="UP000694308">
    <property type="component" value="Unassembled WGS sequence"/>
</dbReference>
<evidence type="ECO:0000256" key="1">
    <source>
        <dbReference type="SAM" id="Phobius"/>
    </source>
</evidence>
<keyword evidence="4" id="KW-1185">Reference proteome</keyword>
<dbReference type="EMBL" id="JAEEGC010000019">
    <property type="protein sequence ID" value="MBV7272179.1"/>
    <property type="molecule type" value="Genomic_DNA"/>
</dbReference>
<gene>
    <name evidence="3" type="ORF">I6U48_04510</name>
</gene>
<dbReference type="PANTHER" id="PTHR12147:SF26">
    <property type="entry name" value="PEPTIDASE M28 DOMAIN-CONTAINING PROTEIN"/>
    <property type="match status" value="1"/>
</dbReference>
<dbReference type="GO" id="GO:0008235">
    <property type="term" value="F:metalloexopeptidase activity"/>
    <property type="evidence" value="ECO:0007669"/>
    <property type="project" value="InterPro"/>
</dbReference>
<dbReference type="InterPro" id="IPR007484">
    <property type="entry name" value="Peptidase_M28"/>
</dbReference>
<feature type="transmembrane region" description="Helical" evidence="1">
    <location>
        <begin position="418"/>
        <end position="441"/>
    </location>
</feature>
<proteinExistence type="predicted"/>
<dbReference type="AlphaFoldDB" id="A0A949X1H7"/>
<keyword evidence="1" id="KW-0812">Transmembrane</keyword>
<organism evidence="3 4">
    <name type="scientific">Clostridium thailandense</name>
    <dbReference type="NCBI Taxonomy" id="2794346"/>
    <lineage>
        <taxon>Bacteria</taxon>
        <taxon>Bacillati</taxon>
        <taxon>Bacillota</taxon>
        <taxon>Clostridia</taxon>
        <taxon>Eubacteriales</taxon>
        <taxon>Clostridiaceae</taxon>
        <taxon>Clostridium</taxon>
    </lineage>
</organism>
<accession>A0A949X1H7</accession>
<dbReference type="Pfam" id="PF04389">
    <property type="entry name" value="Peptidase_M28"/>
    <property type="match status" value="1"/>
</dbReference>
<dbReference type="GO" id="GO:0006508">
    <property type="term" value="P:proteolysis"/>
    <property type="evidence" value="ECO:0007669"/>
    <property type="project" value="InterPro"/>
</dbReference>